<dbReference type="PANTHER" id="PTHR46401:SF2">
    <property type="entry name" value="GLYCOSYLTRANSFERASE WBBK-RELATED"/>
    <property type="match status" value="1"/>
</dbReference>
<evidence type="ECO:0000313" key="5">
    <source>
        <dbReference type="EMBL" id="QJY46128.1"/>
    </source>
</evidence>
<dbReference type="GO" id="GO:0016757">
    <property type="term" value="F:glycosyltransferase activity"/>
    <property type="evidence" value="ECO:0007669"/>
    <property type="project" value="UniProtKB-KW"/>
</dbReference>
<dbReference type="RefSeq" id="WP_172157055.1">
    <property type="nucleotide sequence ID" value="NZ_CP053564.1"/>
</dbReference>
<name>A0A6M6JDX3_9PSEU</name>
<dbReference type="KEGG" id="pbro:HOP40_10195"/>
<dbReference type="CDD" id="cd03801">
    <property type="entry name" value="GT4_PimA-like"/>
    <property type="match status" value="1"/>
</dbReference>
<dbReference type="NCBIfam" id="TIGR04047">
    <property type="entry name" value="MSMEG_0565_glyc"/>
    <property type="match status" value="1"/>
</dbReference>
<accession>A0A6M6JDX3</accession>
<dbReference type="Proteomes" id="UP000505377">
    <property type="component" value="Chromosome"/>
</dbReference>
<feature type="domain" description="Glycosyltransferase subfamily 4-like N-terminal" evidence="4">
    <location>
        <begin position="9"/>
        <end position="168"/>
    </location>
</feature>
<proteinExistence type="predicted"/>
<organism evidence="5 6">
    <name type="scientific">Pseudonocardia broussonetiae</name>
    <dbReference type="NCBI Taxonomy" id="2736640"/>
    <lineage>
        <taxon>Bacteria</taxon>
        <taxon>Bacillati</taxon>
        <taxon>Actinomycetota</taxon>
        <taxon>Actinomycetes</taxon>
        <taxon>Pseudonocardiales</taxon>
        <taxon>Pseudonocardiaceae</taxon>
        <taxon>Pseudonocardia</taxon>
    </lineage>
</organism>
<dbReference type="AlphaFoldDB" id="A0A6M6JDX3"/>
<dbReference type="Gene3D" id="3.40.50.2000">
    <property type="entry name" value="Glycogen Phosphorylase B"/>
    <property type="match status" value="2"/>
</dbReference>
<protein>
    <submittedName>
        <fullName evidence="5">MSMEG_0565 family glycosyltransferase</fullName>
    </submittedName>
</protein>
<dbReference type="SUPFAM" id="SSF53756">
    <property type="entry name" value="UDP-Glycosyltransferase/glycogen phosphorylase"/>
    <property type="match status" value="1"/>
</dbReference>
<keyword evidence="1" id="KW-0328">Glycosyltransferase</keyword>
<dbReference type="InterPro" id="IPR001296">
    <property type="entry name" value="Glyco_trans_1"/>
</dbReference>
<dbReference type="InterPro" id="IPR023986">
    <property type="entry name" value="GlycosylTfrase_MSMEG0565"/>
</dbReference>
<evidence type="ECO:0000313" key="6">
    <source>
        <dbReference type="Proteomes" id="UP000505377"/>
    </source>
</evidence>
<reference evidence="5 6" key="1">
    <citation type="submission" date="2020-05" db="EMBL/GenBank/DDBJ databases">
        <authorList>
            <person name="Mo P."/>
        </authorList>
    </citation>
    <scope>NUCLEOTIDE SEQUENCE [LARGE SCALE GENOMIC DNA]</scope>
    <source>
        <strain evidence="5 6">Gen01</strain>
    </source>
</reference>
<keyword evidence="6" id="KW-1185">Reference proteome</keyword>
<feature type="domain" description="Glycosyl transferase family 1" evidence="3">
    <location>
        <begin position="183"/>
        <end position="351"/>
    </location>
</feature>
<evidence type="ECO:0000256" key="2">
    <source>
        <dbReference type="ARBA" id="ARBA00022679"/>
    </source>
</evidence>
<keyword evidence="2 5" id="KW-0808">Transferase</keyword>
<dbReference type="GO" id="GO:0009103">
    <property type="term" value="P:lipopolysaccharide biosynthetic process"/>
    <property type="evidence" value="ECO:0007669"/>
    <property type="project" value="TreeGrafter"/>
</dbReference>
<dbReference type="InterPro" id="IPR028098">
    <property type="entry name" value="Glyco_trans_4-like_N"/>
</dbReference>
<dbReference type="PANTHER" id="PTHR46401">
    <property type="entry name" value="GLYCOSYLTRANSFERASE WBBK-RELATED"/>
    <property type="match status" value="1"/>
</dbReference>
<gene>
    <name evidence="5" type="ORF">HOP40_10195</name>
</gene>
<evidence type="ECO:0000256" key="1">
    <source>
        <dbReference type="ARBA" id="ARBA00022676"/>
    </source>
</evidence>
<sequence length="379" mass="39605">MTHSTKPRGGFVHTLGIAEALHADGVDVHLVALGDPAAGLPRATPVPHTVLAGPSHAGTTLDERVFAAIDTLEAGLAGLAGAFDVLHTQDCIAARAAVRVRDAGAPVTVVRTVHHVDDFTTRALVDCQRAAIAEPDRVLVVSEQWRAILRDEYGREAAVVPNGVDPARFASPGPERVAELRSRIPAGRALLLGVGGIEPRKGTRHAFEALGRLKRERGPVATLAIVGGHSFQDYTAYREAALAALPGLGLVLGEDVVLLGTVSDADLAGWYHAADALCFPSVKEGWGLVVLEAMAAGLPVVASDLPVFTEYLADGRDALLPPVGDPAALAAALGRLLDEPALRERLVAGGRAVLPRYTWAASAARHREVYAELTAPVPG</sequence>
<dbReference type="Pfam" id="PF13439">
    <property type="entry name" value="Glyco_transf_4"/>
    <property type="match status" value="1"/>
</dbReference>
<dbReference type="EMBL" id="CP053564">
    <property type="protein sequence ID" value="QJY46128.1"/>
    <property type="molecule type" value="Genomic_DNA"/>
</dbReference>
<evidence type="ECO:0000259" key="4">
    <source>
        <dbReference type="Pfam" id="PF13439"/>
    </source>
</evidence>
<evidence type="ECO:0000259" key="3">
    <source>
        <dbReference type="Pfam" id="PF00534"/>
    </source>
</evidence>
<dbReference type="Pfam" id="PF00534">
    <property type="entry name" value="Glycos_transf_1"/>
    <property type="match status" value="1"/>
</dbReference>